<feature type="compositionally biased region" description="Low complexity" evidence="1">
    <location>
        <begin position="531"/>
        <end position="545"/>
    </location>
</feature>
<feature type="compositionally biased region" description="Low complexity" evidence="1">
    <location>
        <begin position="617"/>
        <end position="627"/>
    </location>
</feature>
<feature type="compositionally biased region" description="Basic and acidic residues" evidence="1">
    <location>
        <begin position="154"/>
        <end position="167"/>
    </location>
</feature>
<sequence length="638" mass="69014">MDPRFPVSRDEFYNVQMDVKQMQIIQNNHAERISRLEKHQANDAAIKSVWNSPFPSALSGTPQHATMDSNSTLGPLQMPPNELFDDFEEQGQSLLGSLHLDAEDEPTRRGAASRANSVRFDESALQGSSWAQNGRHSGDFGPIRPGSGLGNHNMMERSLSHKSDGRHSSAGHSVHSVHSHHSIASGRGSSLGIDTTFTPAGQDDDSPIGIPEPPPSLFVLGSVPSIIRCWLTPNFAHDTLLYAVVCTGSQKSVVEFSLIKELDLTDDIHRDLDGVHRIRLPVYLTEATVSQPSSRGMSPAPQIPSLTCTFEVVGIDSPDNMEAKKNIRIFIGSETLREHCADILFSQNRMTLYSSEREKLSVPFVRPEDNGVFKHIRTMAIFPEKPKLNATARPFVLGEAKSQTTSATASDQARTREGHGEDDARALASPSSEHASQQAVTTGASSISESGGESERHYKEVGNSESGTKESQARQNDMPSDHQRRPSAAGSIWNSWRQGSTLNGNEQKDAFPLSGYQPPGRGRNMKVLKPTKSAASSSSTRTGASYEPASTPKSNVEPRRKSQAGADSVSNSSMSTSIRWESKRTVSSSVEPKATTGTREARSVSGTPRTSTNPIGSASAFSWMSSSGKPRTPTAAAE</sequence>
<feature type="region of interest" description="Disordered" evidence="1">
    <location>
        <begin position="99"/>
        <end position="213"/>
    </location>
</feature>
<accession>A0AAX6MCC8</accession>
<feature type="compositionally biased region" description="Polar residues" evidence="1">
    <location>
        <begin position="568"/>
        <end position="616"/>
    </location>
</feature>
<feature type="compositionally biased region" description="Polar residues" evidence="1">
    <location>
        <begin position="429"/>
        <end position="442"/>
    </location>
</feature>
<feature type="compositionally biased region" description="Basic and acidic residues" evidence="1">
    <location>
        <begin position="453"/>
        <end position="472"/>
    </location>
</feature>
<evidence type="ECO:0000256" key="1">
    <source>
        <dbReference type="SAM" id="MobiDB-lite"/>
    </source>
</evidence>
<evidence type="ECO:0008006" key="4">
    <source>
        <dbReference type="Google" id="ProtNLM"/>
    </source>
</evidence>
<reference evidence="2 3" key="1">
    <citation type="journal article" date="2024" name="Front Chem Biol">
        <title>Unveiling the potential of Daldinia eschscholtzii MFLUCC 19-0629 through bioactivity and bioinformatics studies for enhanced sustainable agriculture production.</title>
        <authorList>
            <person name="Brooks S."/>
            <person name="Weaver J.A."/>
            <person name="Klomchit A."/>
            <person name="Alharthi S.A."/>
            <person name="Onlamun T."/>
            <person name="Nurani R."/>
            <person name="Vong T.K."/>
            <person name="Alberti F."/>
            <person name="Greco C."/>
        </authorList>
    </citation>
    <scope>NUCLEOTIDE SEQUENCE [LARGE SCALE GENOMIC DNA]</scope>
    <source>
        <strain evidence="2">MFLUCC 19-0629</strain>
    </source>
</reference>
<organism evidence="2 3">
    <name type="scientific">Daldinia eschscholtzii</name>
    <dbReference type="NCBI Taxonomy" id="292717"/>
    <lineage>
        <taxon>Eukaryota</taxon>
        <taxon>Fungi</taxon>
        <taxon>Dikarya</taxon>
        <taxon>Ascomycota</taxon>
        <taxon>Pezizomycotina</taxon>
        <taxon>Sordariomycetes</taxon>
        <taxon>Xylariomycetidae</taxon>
        <taxon>Xylariales</taxon>
        <taxon>Hypoxylaceae</taxon>
        <taxon>Daldinia</taxon>
    </lineage>
</organism>
<name>A0AAX6MCC8_9PEZI</name>
<evidence type="ECO:0000313" key="2">
    <source>
        <dbReference type="EMBL" id="KAK6950299.1"/>
    </source>
</evidence>
<dbReference type="EMBL" id="JBANMG010000008">
    <property type="protein sequence ID" value="KAK6950299.1"/>
    <property type="molecule type" value="Genomic_DNA"/>
</dbReference>
<dbReference type="AlphaFoldDB" id="A0AAX6MCC8"/>
<keyword evidence="3" id="KW-1185">Reference proteome</keyword>
<feature type="compositionally biased region" description="Polar residues" evidence="1">
    <location>
        <begin position="401"/>
        <end position="412"/>
    </location>
</feature>
<feature type="compositionally biased region" description="Polar residues" evidence="1">
    <location>
        <begin position="492"/>
        <end position="505"/>
    </location>
</feature>
<feature type="compositionally biased region" description="Basic and acidic residues" evidence="1">
    <location>
        <begin position="413"/>
        <end position="425"/>
    </location>
</feature>
<dbReference type="Proteomes" id="UP001369815">
    <property type="component" value="Unassembled WGS sequence"/>
</dbReference>
<evidence type="ECO:0000313" key="3">
    <source>
        <dbReference type="Proteomes" id="UP001369815"/>
    </source>
</evidence>
<protein>
    <recommendedName>
        <fullName evidence="4">Ubiquitin carboxyl-terminal hydrolase 19</fullName>
    </recommendedName>
</protein>
<feature type="compositionally biased region" description="Polar residues" evidence="1">
    <location>
        <begin position="125"/>
        <end position="135"/>
    </location>
</feature>
<gene>
    <name evidence="2" type="ORF">Daesc_008625</name>
</gene>
<comment type="caution">
    <text evidence="2">The sequence shown here is derived from an EMBL/GenBank/DDBJ whole genome shotgun (WGS) entry which is preliminary data.</text>
</comment>
<feature type="region of interest" description="Disordered" evidence="1">
    <location>
        <begin position="399"/>
        <end position="638"/>
    </location>
</feature>
<proteinExistence type="predicted"/>